<dbReference type="InterPro" id="IPR017871">
    <property type="entry name" value="ABC_transporter-like_CS"/>
</dbReference>
<comment type="caution">
    <text evidence="11">The sequence shown here is derived from an EMBL/GenBank/DDBJ whole genome shotgun (WGS) entry which is preliminary data.</text>
</comment>
<evidence type="ECO:0000256" key="6">
    <source>
        <dbReference type="ARBA" id="ARBA00022840"/>
    </source>
</evidence>
<dbReference type="GO" id="GO:0016887">
    <property type="term" value="F:ATP hydrolysis activity"/>
    <property type="evidence" value="ECO:0007669"/>
    <property type="project" value="InterPro"/>
</dbReference>
<accession>A0A087DGU6</accession>
<evidence type="ECO:0000256" key="8">
    <source>
        <dbReference type="ARBA" id="ARBA00023136"/>
    </source>
</evidence>
<evidence type="ECO:0000256" key="1">
    <source>
        <dbReference type="ARBA" id="ARBA00004236"/>
    </source>
</evidence>
<feature type="region of interest" description="Disordered" evidence="9">
    <location>
        <begin position="279"/>
        <end position="301"/>
    </location>
</feature>
<keyword evidence="3" id="KW-0813">Transport</keyword>
<evidence type="ECO:0000256" key="3">
    <source>
        <dbReference type="ARBA" id="ARBA00022448"/>
    </source>
</evidence>
<name>A0A087DGU6_9BIFI</name>
<keyword evidence="4" id="KW-1003">Cell membrane</keyword>
<keyword evidence="7" id="KW-1278">Translocase</keyword>
<sequence length="301" mass="33316">MGYIELRHVTYSYPLTDSPSIVDVDVTLEQGRFYTIIGANGSGKTTLCNIIRGFVPNFFQGGMQGNVIFDGKDLSEYTMGELSERIGYVFQNPFNQITGARDTVYGEIAFGLENFGVPVPQMRERVDRMMELTNIAFLKDKNPFELSGGQQQRVALASVLVLEPDVLVIDEPTSQLDPKETERVFDIISKLKDMGKTIILVEHKMELVAQYSDEVLVLDHGRLIRAGDKHEVLSDLALLHDHDVMLPQTVMLADELRKRGFDIAPGIVTVDEMAEQLKPYAGKASASDATGADGAEKGGRE</sequence>
<dbReference type="EC" id="3.6.3.30" evidence="11"/>
<dbReference type="Pfam" id="PF00005">
    <property type="entry name" value="ABC_tran"/>
    <property type="match status" value="1"/>
</dbReference>
<dbReference type="eggNOG" id="COG1122">
    <property type="taxonomic scope" value="Bacteria"/>
</dbReference>
<dbReference type="InterPro" id="IPR003439">
    <property type="entry name" value="ABC_transporter-like_ATP-bd"/>
</dbReference>
<dbReference type="PROSITE" id="PS00211">
    <property type="entry name" value="ABC_TRANSPORTER_1"/>
    <property type="match status" value="1"/>
</dbReference>
<evidence type="ECO:0000256" key="4">
    <source>
        <dbReference type="ARBA" id="ARBA00022475"/>
    </source>
</evidence>
<evidence type="ECO:0000256" key="7">
    <source>
        <dbReference type="ARBA" id="ARBA00022967"/>
    </source>
</evidence>
<dbReference type="EMBL" id="JGZO01000006">
    <property type="protein sequence ID" value="KFI94746.1"/>
    <property type="molecule type" value="Genomic_DNA"/>
</dbReference>
<dbReference type="InterPro" id="IPR027417">
    <property type="entry name" value="P-loop_NTPase"/>
</dbReference>
<dbReference type="GO" id="GO:0043190">
    <property type="term" value="C:ATP-binding cassette (ABC) transporter complex"/>
    <property type="evidence" value="ECO:0007669"/>
    <property type="project" value="TreeGrafter"/>
</dbReference>
<evidence type="ECO:0000259" key="10">
    <source>
        <dbReference type="PROSITE" id="PS50893"/>
    </source>
</evidence>
<protein>
    <submittedName>
        <fullName evidence="11">ABC transporter ATP-binding protein</fullName>
        <ecNumber evidence="11">3.6.3.30</ecNumber>
    </submittedName>
</protein>
<dbReference type="GO" id="GO:0005524">
    <property type="term" value="F:ATP binding"/>
    <property type="evidence" value="ECO:0007669"/>
    <property type="project" value="UniProtKB-KW"/>
</dbReference>
<dbReference type="InterPro" id="IPR050095">
    <property type="entry name" value="ECF_ABC_transporter_ATP-bd"/>
</dbReference>
<dbReference type="GO" id="GO:0042626">
    <property type="term" value="F:ATPase-coupled transmembrane transporter activity"/>
    <property type="evidence" value="ECO:0007669"/>
    <property type="project" value="TreeGrafter"/>
</dbReference>
<evidence type="ECO:0000313" key="12">
    <source>
        <dbReference type="Proteomes" id="UP000029033"/>
    </source>
</evidence>
<dbReference type="CDD" id="cd03225">
    <property type="entry name" value="ABC_cobalt_CbiO_domain1"/>
    <property type="match status" value="1"/>
</dbReference>
<dbReference type="FunFam" id="3.40.50.300:FF:000224">
    <property type="entry name" value="Energy-coupling factor transporter ATP-binding protein EcfA"/>
    <property type="match status" value="1"/>
</dbReference>
<dbReference type="InterPro" id="IPR003593">
    <property type="entry name" value="AAA+_ATPase"/>
</dbReference>
<feature type="domain" description="ABC transporter" evidence="10">
    <location>
        <begin position="4"/>
        <end position="245"/>
    </location>
</feature>
<feature type="compositionally biased region" description="Low complexity" evidence="9">
    <location>
        <begin position="281"/>
        <end position="293"/>
    </location>
</feature>
<dbReference type="SMART" id="SM00382">
    <property type="entry name" value="AAA"/>
    <property type="match status" value="1"/>
</dbReference>
<keyword evidence="5" id="KW-0547">Nucleotide-binding</keyword>
<gene>
    <name evidence="11" type="ORF">BSCA_0800</name>
</gene>
<dbReference type="InterPro" id="IPR015856">
    <property type="entry name" value="ABC_transpr_CbiO/EcfA_su"/>
</dbReference>
<comment type="subcellular location">
    <subcellularLocation>
        <location evidence="1">Cell membrane</location>
    </subcellularLocation>
</comment>
<organism evidence="11 12">
    <name type="scientific">Bifidobacterium scardovii</name>
    <dbReference type="NCBI Taxonomy" id="158787"/>
    <lineage>
        <taxon>Bacteria</taxon>
        <taxon>Bacillati</taxon>
        <taxon>Actinomycetota</taxon>
        <taxon>Actinomycetes</taxon>
        <taxon>Bifidobacteriales</taxon>
        <taxon>Bifidobacteriaceae</taxon>
        <taxon>Bifidobacterium</taxon>
    </lineage>
</organism>
<dbReference type="OrthoDB" id="501320at2"/>
<evidence type="ECO:0000313" key="11">
    <source>
        <dbReference type="EMBL" id="KFI94746.1"/>
    </source>
</evidence>
<dbReference type="Proteomes" id="UP000029033">
    <property type="component" value="Unassembled WGS sequence"/>
</dbReference>
<dbReference type="AlphaFoldDB" id="A0A087DGU6"/>
<evidence type="ECO:0000256" key="2">
    <source>
        <dbReference type="ARBA" id="ARBA00005417"/>
    </source>
</evidence>
<dbReference type="PANTHER" id="PTHR43553:SF24">
    <property type="entry name" value="ENERGY-COUPLING FACTOR TRANSPORTER ATP-BINDING PROTEIN ECFA1"/>
    <property type="match status" value="1"/>
</dbReference>
<evidence type="ECO:0000256" key="9">
    <source>
        <dbReference type="SAM" id="MobiDB-lite"/>
    </source>
</evidence>
<dbReference type="GeneID" id="85166403"/>
<reference evidence="11 12" key="1">
    <citation type="submission" date="2014-03" db="EMBL/GenBank/DDBJ databases">
        <title>Genomics of Bifidobacteria.</title>
        <authorList>
            <person name="Ventura M."/>
            <person name="Milani C."/>
            <person name="Lugli G.A."/>
        </authorList>
    </citation>
    <scope>NUCLEOTIDE SEQUENCE [LARGE SCALE GENOMIC DNA]</scope>
    <source>
        <strain evidence="11 12">LMG 21589</strain>
    </source>
</reference>
<proteinExistence type="inferred from homology"/>
<keyword evidence="11" id="KW-0378">Hydrolase</keyword>
<dbReference type="PANTHER" id="PTHR43553">
    <property type="entry name" value="HEAVY METAL TRANSPORTER"/>
    <property type="match status" value="1"/>
</dbReference>
<dbReference type="RefSeq" id="WP_046726007.1">
    <property type="nucleotide sequence ID" value="NZ_CAUPKV010000021.1"/>
</dbReference>
<comment type="similarity">
    <text evidence="2">Belongs to the ABC transporter superfamily.</text>
</comment>
<keyword evidence="12" id="KW-1185">Reference proteome</keyword>
<dbReference type="SUPFAM" id="SSF52540">
    <property type="entry name" value="P-loop containing nucleoside triphosphate hydrolases"/>
    <property type="match status" value="1"/>
</dbReference>
<dbReference type="Gene3D" id="3.40.50.300">
    <property type="entry name" value="P-loop containing nucleotide triphosphate hydrolases"/>
    <property type="match status" value="1"/>
</dbReference>
<keyword evidence="6 11" id="KW-0067">ATP-binding</keyword>
<keyword evidence="8" id="KW-0472">Membrane</keyword>
<dbReference type="PROSITE" id="PS50893">
    <property type="entry name" value="ABC_TRANSPORTER_2"/>
    <property type="match status" value="1"/>
</dbReference>
<dbReference type="STRING" id="158787.BSCA_0800"/>
<evidence type="ECO:0000256" key="5">
    <source>
        <dbReference type="ARBA" id="ARBA00022741"/>
    </source>
</evidence>